<accession>A0A8S9ZJN5</accession>
<dbReference type="PROSITE" id="PS51304">
    <property type="entry name" value="GALECTIN"/>
    <property type="match status" value="1"/>
</dbReference>
<name>A0A8S9ZJN5_9BILA</name>
<evidence type="ECO:0000256" key="1">
    <source>
        <dbReference type="ARBA" id="ARBA00022734"/>
    </source>
</evidence>
<sequence>MKNQILLTNSINGLHKISLSSISTKCSKKDITLNQINGYKLFFQMNEGFCHSEALLICYQSQLISNYPKNSKFSEKYKIIKNEKNKIIKKCEEKMKKENNFNKNYVWHGIFVEKEGIMGNNISLQTVFSNKKYKLINIDEFIINLGDSSTIGLNKPIDSLVNKNNSGILKINRIETKLRKNFQKNSENYLNDSIGLWIIGNDILPPIYSNNKELNIYVYRSCNCSMKVWFLQPNIQKMPEWTKMEFGTFSCPKMNKIFFLFDQQINKGQKLKMKLELVENINNKNPIIYLLHVWDINDWANYIDKIIEEELGNIKNKPTKYIEKYCFMEGIYSKEINKSLIEEKIKKNRIFELEIYQYEYYIEFWLNNKKLIKEYWLYNWWTKPRINAINLQEIQIRIIPKKTKNMIISFRLNSEDKGDINNCFVFAILLIIYKAKLTNFLNPPASRQFPKIKVVKCFIPKEIGQVFFELFTNFGKNKTTNLKYRLKQNNFDVMELNKTFEIIKRNEIFELRIYIPKYILNNNNYEYYKIEYNYDLINKLKINKYLSPFFRINRILFTGIKLLEKPRIINNKKLNNLTKTDYSLPINYLNYYNKKQNKINYNGGLLLPGDILIIKGNVPINAKEFRINLCNEQKNCMFDNPLDNHIINKYSKNGSTVLHIRFIFNYTERNNKIILNNCLRDENKKCEWKTEKEEENIILPGNLFEIKIGIYYDLFKICIEKLKPSKTDYIQIFGDYIFQLELIIIQLENHLKQFFKLIFMKILKFTLLIKMRKI</sequence>
<evidence type="ECO:0000313" key="4">
    <source>
        <dbReference type="Proteomes" id="UP000605970"/>
    </source>
</evidence>
<evidence type="ECO:0000313" key="3">
    <source>
        <dbReference type="EMBL" id="KAF7633481.1"/>
    </source>
</evidence>
<dbReference type="Pfam" id="PF00337">
    <property type="entry name" value="Gal-bind_lectin"/>
    <property type="match status" value="1"/>
</dbReference>
<dbReference type="InterPro" id="IPR001079">
    <property type="entry name" value="Galectin_CRD"/>
</dbReference>
<proteinExistence type="predicted"/>
<dbReference type="SUPFAM" id="SSF49899">
    <property type="entry name" value="Concanavalin A-like lectins/glucanases"/>
    <property type="match status" value="1"/>
</dbReference>
<keyword evidence="1" id="KW-0430">Lectin</keyword>
<dbReference type="Proteomes" id="UP000605970">
    <property type="component" value="Unassembled WGS sequence"/>
</dbReference>
<reference evidence="3" key="1">
    <citation type="journal article" date="2020" name="Ecol. Evol.">
        <title>Genome structure and content of the rice root-knot nematode (Meloidogyne graminicola).</title>
        <authorList>
            <person name="Phan N.T."/>
            <person name="Danchin E.G.J."/>
            <person name="Klopp C."/>
            <person name="Perfus-Barbeoch L."/>
            <person name="Kozlowski D.K."/>
            <person name="Koutsovoulos G.D."/>
            <person name="Lopez-Roques C."/>
            <person name="Bouchez O."/>
            <person name="Zahm M."/>
            <person name="Besnard G."/>
            <person name="Bellafiore S."/>
        </authorList>
    </citation>
    <scope>NUCLEOTIDE SEQUENCE</scope>
    <source>
        <strain evidence="3">VN-18</strain>
    </source>
</reference>
<gene>
    <name evidence="3" type="ORF">Mgra_00007170</name>
</gene>
<dbReference type="EMBL" id="JABEBT010000076">
    <property type="protein sequence ID" value="KAF7633481.1"/>
    <property type="molecule type" value="Genomic_DNA"/>
</dbReference>
<dbReference type="Gene3D" id="2.60.120.200">
    <property type="match status" value="1"/>
</dbReference>
<protein>
    <submittedName>
        <fullName evidence="3">Galectin domain-containing protein</fullName>
    </submittedName>
</protein>
<dbReference type="SMART" id="SM00276">
    <property type="entry name" value="GLECT"/>
    <property type="match status" value="1"/>
</dbReference>
<evidence type="ECO:0000259" key="2">
    <source>
        <dbReference type="PROSITE" id="PS51304"/>
    </source>
</evidence>
<organism evidence="3 4">
    <name type="scientific">Meloidogyne graminicola</name>
    <dbReference type="NCBI Taxonomy" id="189291"/>
    <lineage>
        <taxon>Eukaryota</taxon>
        <taxon>Metazoa</taxon>
        <taxon>Ecdysozoa</taxon>
        <taxon>Nematoda</taxon>
        <taxon>Chromadorea</taxon>
        <taxon>Rhabditida</taxon>
        <taxon>Tylenchina</taxon>
        <taxon>Tylenchomorpha</taxon>
        <taxon>Tylenchoidea</taxon>
        <taxon>Meloidogynidae</taxon>
        <taxon>Meloidogyninae</taxon>
        <taxon>Meloidogyne</taxon>
    </lineage>
</organism>
<comment type="caution">
    <text evidence="3">The sequence shown here is derived from an EMBL/GenBank/DDBJ whole genome shotgun (WGS) entry which is preliminary data.</text>
</comment>
<feature type="domain" description="Galectin" evidence="2">
    <location>
        <begin position="598"/>
        <end position="768"/>
    </location>
</feature>
<dbReference type="OrthoDB" id="5897056at2759"/>
<dbReference type="AlphaFoldDB" id="A0A8S9ZJN5"/>
<keyword evidence="4" id="KW-1185">Reference proteome</keyword>
<dbReference type="InterPro" id="IPR013320">
    <property type="entry name" value="ConA-like_dom_sf"/>
</dbReference>
<dbReference type="SMART" id="SM00908">
    <property type="entry name" value="Gal-bind_lectin"/>
    <property type="match status" value="1"/>
</dbReference>
<dbReference type="GO" id="GO:0030246">
    <property type="term" value="F:carbohydrate binding"/>
    <property type="evidence" value="ECO:0007669"/>
    <property type="project" value="UniProtKB-KW"/>
</dbReference>